<dbReference type="InterPro" id="IPR013968">
    <property type="entry name" value="PKS_KR"/>
</dbReference>
<dbReference type="GO" id="GO:0004312">
    <property type="term" value="F:fatty acid synthase activity"/>
    <property type="evidence" value="ECO:0007669"/>
    <property type="project" value="TreeGrafter"/>
</dbReference>
<protein>
    <submittedName>
        <fullName evidence="10">SDR family NAD(P)-dependent oxidoreductase</fullName>
    </submittedName>
</protein>
<dbReference type="InterPro" id="IPR020841">
    <property type="entry name" value="PKS_Beta-ketoAc_synthase_dom"/>
</dbReference>
<dbReference type="Gene3D" id="3.40.50.720">
    <property type="entry name" value="NAD(P)-binding Rossmann-like Domain"/>
    <property type="match status" value="1"/>
</dbReference>
<dbReference type="SMART" id="SM00825">
    <property type="entry name" value="PKS_KS"/>
    <property type="match status" value="2"/>
</dbReference>
<dbReference type="PROSITE" id="PS50075">
    <property type="entry name" value="CARRIER"/>
    <property type="match status" value="1"/>
</dbReference>
<dbReference type="PROSITE" id="PS00606">
    <property type="entry name" value="KS3_1"/>
    <property type="match status" value="2"/>
</dbReference>
<dbReference type="InterPro" id="IPR009081">
    <property type="entry name" value="PP-bd_ACP"/>
</dbReference>
<keyword evidence="6" id="KW-0175">Coiled coil</keyword>
<comment type="caution">
    <text evidence="10">The sequence shown here is derived from an EMBL/GenBank/DDBJ whole genome shotgun (WGS) entry which is preliminary data.</text>
</comment>
<dbReference type="CDD" id="cd08953">
    <property type="entry name" value="KR_2_SDR_x"/>
    <property type="match status" value="1"/>
</dbReference>
<dbReference type="Pfam" id="PF00109">
    <property type="entry name" value="ketoacyl-synt"/>
    <property type="match status" value="2"/>
</dbReference>
<dbReference type="InterPro" id="IPR014031">
    <property type="entry name" value="Ketoacyl_synth_C"/>
</dbReference>
<evidence type="ECO:0000313" key="11">
    <source>
        <dbReference type="Proteomes" id="UP000463051"/>
    </source>
</evidence>
<dbReference type="InterPro" id="IPR050091">
    <property type="entry name" value="PKS_NRPS_Biosynth_Enz"/>
</dbReference>
<comment type="pathway">
    <text evidence="2">Antibiotic biosynthesis; bacillaene biosynthesis.</text>
</comment>
<dbReference type="Gene3D" id="1.10.1200.10">
    <property type="entry name" value="ACP-like"/>
    <property type="match status" value="1"/>
</dbReference>
<evidence type="ECO:0000256" key="1">
    <source>
        <dbReference type="ARBA" id="ARBA00003299"/>
    </source>
</evidence>
<dbReference type="GO" id="GO:0005737">
    <property type="term" value="C:cytoplasm"/>
    <property type="evidence" value="ECO:0007669"/>
    <property type="project" value="TreeGrafter"/>
</dbReference>
<dbReference type="SUPFAM" id="SSF51735">
    <property type="entry name" value="NAD(P)-binding Rossmann-fold domains"/>
    <property type="match status" value="2"/>
</dbReference>
<dbReference type="SUPFAM" id="SSF53901">
    <property type="entry name" value="Thiolase-like"/>
    <property type="match status" value="2"/>
</dbReference>
<evidence type="ECO:0000256" key="3">
    <source>
        <dbReference type="ARBA" id="ARBA00022450"/>
    </source>
</evidence>
<reference evidence="10 11" key="1">
    <citation type="submission" date="2019-11" db="EMBL/GenBank/DDBJ databases">
        <title>Paenibacillus monticola sp. nov., a novel PGPR strain isolated from mountain sample in China.</title>
        <authorList>
            <person name="Zhao Q."/>
            <person name="Li H.-P."/>
            <person name="Zhang J.-L."/>
        </authorList>
    </citation>
    <scope>NUCLEOTIDE SEQUENCE [LARGE SCALE GENOMIC DNA]</scope>
    <source>
        <strain evidence="10 11">LC-T2</strain>
    </source>
</reference>
<dbReference type="InterPro" id="IPR020806">
    <property type="entry name" value="PKS_PP-bd"/>
</dbReference>
<dbReference type="FunFam" id="3.40.47.10:FF:000019">
    <property type="entry name" value="Polyketide synthase type I"/>
    <property type="match status" value="2"/>
</dbReference>
<proteinExistence type="predicted"/>
<dbReference type="InterPro" id="IPR006162">
    <property type="entry name" value="Ppantetheine_attach_site"/>
</dbReference>
<dbReference type="InterPro" id="IPR016039">
    <property type="entry name" value="Thiolase-like"/>
</dbReference>
<comment type="function">
    <text evidence="1">Involved in some intermediate steps for the synthesis of the antibiotic polyketide bacillaene which is involved in secondary metabolism.</text>
</comment>
<sequence>MHNEESANIRELIRSKQVSDEEGFKLYQKLIARTKSTAVSGKSKSQAPVDNNSNEKDIAIVGLSGVFPSAGDVEQLWEKLVNGKSAITEIPSSRWKLEKFYHPDPSTVNRSYCKDGGFMPDVDKFDPFFFNITPKHAEIMDPRQRIFLQEAYRAFEDAGYSSQALEGQRCGVFVGCEGSSDYFTGINPEGIELSSHYFLGDSNSVLASRISYFLDLKGPSITIDTACSSSLVAIHLACESIRSGDCSMAISGGVTLMTKPLGYLLLSRMGMLSPGGTCKVFDNSADGFVPGEAAGVVVLKLLSDAVADGDYIYGVIKSSGINQDGKTNGITAPSAISQTALETEVYEKAGIHPESISYVEAHGTGTKLGDPIEFSALTDTFRKFTDKRQFCPLGSIKSNVGHTGAASGVTGLIKILLALKYGTIPASLHYSVPNEHISFADSPFFVVAEPLPWSRGMDGTPRRAALSSFGHSGTNCHMVIEEGPVREHASASFAPSYLIPLSAKTEDGILRIMQELLTRLESGRLQHTLAEIAGTLQTGRSHFAKRAVLFVQDTAELKQQLKRSIQEWDKRAAAVTNKKDFPGSDGVQTSHALEDIWLGLRETRQSDSLAYKQNLEWLGECYLDGAAVEWERLYAGSIPGPVPLPGYPFAKERYWMTEADANDPVSEPKPAYTFLEKRWKEAELETVAAGNPQKEQMQGTVLVLINKESEAIAIALQQQLPHVRTVIVRDLGANPPYASVGTSPAASGRGVFDFNIFSEGADAAGNLVKHVEREAITAIIDLSDWGIGQDGAGVMGRIGLLQQVIKDSYPAPGERRTTLRLFHLTQGLQTFENDKPALAGAQMAGWVRMLSAEYSHVQAKTLDMEMGSPDPTALSTILNREWHSPDIHSELCYRNQRRYAPYLQVQAKNATKTIERGSHWIGDKAKTVVITGGTRGLGAQLAASLVKQGVRRLVLMGVSALPPRSQWDNLVADSGDSAEKIRSIRELERNGAEVELYTGPLTDEASLIRFFAGIRQRWGAIGGVIHCAGRSHHRNPAFIHKTAEDILDVLAPKVTGLQVLDRVFAKDELGYFILFSSISGIVPTLGAGVSDYAAANAYMDYFASCRRGQGDRKYQAISWTHWRGAGMEGLESPAYQRLGLRTHSVEEGLELLDSVMESGLASTLPCAAESAAFDPAEWLKIKRIQPEADKQPAQGLPPDSRKQEQQDQERRATESGASGKMLPALKDLFCRELKIPLDKLEPNIPFGDFGVDSILLAELVTRIEEMIGQSLEPTVVLEHPTLAKLASHLETFAMPKAAEQKLEINVPDIKTQESAYSSEPRVIHLQESLAKENLSQKIAVVGMACHFPRAPDKNAFWDLLTEGRSGITEIPAGRWDVDKYYSPQASPGRSMSKWGGFIEDIEQFDPQYFNISKEDAPYIDPLMRQFMEVSAETLRDAGYETKELWNKKVGVFVGARAGAFSPKLTKVTKKSIIGIGQNFIAAHISHLFNFRGPSLVIDSACSSSLVSLHLACQSLLLNECEAALAGGVDILLDEKPYLILSEGGALSPDGQCHTFAESANGFVPGEGCGAVLLKRLEQAIEDGDQIYAVIEGSAVNNDGRTMGITTPNAEAQEEVIREAVHKSGADPATISYVEAHGTGTMIGDPIELRALSNVFRSYTEERQYCAVGSVKSNIGHLLCAAGIASFIKVVLSLKNGQLPPTLNCQTPNPRFKFQESPFYPNTALKAWEPRQGYRRAGISSFGFGGTNAHLIVGGYDVKSAQKYNAARAPLPKLEYNRSRYWPETQPSVHSRPGKLLILEKSGSYN</sequence>
<dbReference type="Pfam" id="PF02801">
    <property type="entry name" value="Ketoacyl-synt_C"/>
    <property type="match status" value="2"/>
</dbReference>
<feature type="domain" description="Carrier" evidence="8">
    <location>
        <begin position="1216"/>
        <end position="1293"/>
    </location>
</feature>
<dbReference type="InterPro" id="IPR018201">
    <property type="entry name" value="Ketoacyl_synth_AS"/>
</dbReference>
<dbReference type="Proteomes" id="UP000463051">
    <property type="component" value="Unassembled WGS sequence"/>
</dbReference>
<dbReference type="Pfam" id="PF00550">
    <property type="entry name" value="PP-binding"/>
    <property type="match status" value="1"/>
</dbReference>
<dbReference type="GO" id="GO:0006633">
    <property type="term" value="P:fatty acid biosynthetic process"/>
    <property type="evidence" value="ECO:0007669"/>
    <property type="project" value="InterPro"/>
</dbReference>
<dbReference type="InterPro" id="IPR032821">
    <property type="entry name" value="PKS_assoc"/>
</dbReference>
<dbReference type="SMART" id="SM00823">
    <property type="entry name" value="PKS_PP"/>
    <property type="match status" value="1"/>
</dbReference>
<dbReference type="SUPFAM" id="SSF47336">
    <property type="entry name" value="ACP-like"/>
    <property type="match status" value="1"/>
</dbReference>
<dbReference type="GO" id="GO:0004315">
    <property type="term" value="F:3-oxoacyl-[acyl-carrier-protein] synthase activity"/>
    <property type="evidence" value="ECO:0007669"/>
    <property type="project" value="InterPro"/>
</dbReference>
<gene>
    <name evidence="10" type="ORF">GJB61_02500</name>
</gene>
<dbReference type="Gene3D" id="1.10.1240.100">
    <property type="match status" value="1"/>
</dbReference>
<keyword evidence="3" id="KW-0596">Phosphopantetheine</keyword>
<evidence type="ECO:0000259" key="8">
    <source>
        <dbReference type="PROSITE" id="PS50075"/>
    </source>
</evidence>
<dbReference type="GO" id="GO:0071770">
    <property type="term" value="P:DIM/DIP cell wall layer assembly"/>
    <property type="evidence" value="ECO:0007669"/>
    <property type="project" value="TreeGrafter"/>
</dbReference>
<dbReference type="SMART" id="SM00822">
    <property type="entry name" value="PKS_KR"/>
    <property type="match status" value="1"/>
</dbReference>
<evidence type="ECO:0000256" key="7">
    <source>
        <dbReference type="SAM" id="MobiDB-lite"/>
    </source>
</evidence>
<evidence type="ECO:0000256" key="5">
    <source>
        <dbReference type="ARBA" id="ARBA00022679"/>
    </source>
</evidence>
<keyword evidence="4" id="KW-0597">Phosphoprotein</keyword>
<dbReference type="InterPro" id="IPR057326">
    <property type="entry name" value="KR_dom"/>
</dbReference>
<dbReference type="Pfam" id="PF16197">
    <property type="entry name" value="KAsynt_C_assoc"/>
    <property type="match status" value="1"/>
</dbReference>
<feature type="region of interest" description="Disordered" evidence="7">
    <location>
        <begin position="1188"/>
        <end position="1217"/>
    </location>
</feature>
<evidence type="ECO:0000256" key="6">
    <source>
        <dbReference type="SAM" id="Coils"/>
    </source>
</evidence>
<dbReference type="Pfam" id="PF08659">
    <property type="entry name" value="KR"/>
    <property type="match status" value="1"/>
</dbReference>
<dbReference type="PROSITE" id="PS52004">
    <property type="entry name" value="KS3_2"/>
    <property type="match status" value="2"/>
</dbReference>
<accession>A0A7X2H1W7</accession>
<dbReference type="InterPro" id="IPR014030">
    <property type="entry name" value="Ketoacyl_synth_N"/>
</dbReference>
<evidence type="ECO:0000256" key="2">
    <source>
        <dbReference type="ARBA" id="ARBA00004789"/>
    </source>
</evidence>
<dbReference type="PANTHER" id="PTHR43775">
    <property type="entry name" value="FATTY ACID SYNTHASE"/>
    <property type="match status" value="1"/>
</dbReference>
<keyword evidence="5" id="KW-0808">Transferase</keyword>
<dbReference type="PANTHER" id="PTHR43775:SF37">
    <property type="entry name" value="SI:DKEY-61P9.11"/>
    <property type="match status" value="1"/>
</dbReference>
<dbReference type="Gene3D" id="3.40.47.10">
    <property type="match status" value="2"/>
</dbReference>
<feature type="domain" description="Ketosynthase family 3 (KS3)" evidence="9">
    <location>
        <begin position="55"/>
        <end position="482"/>
    </location>
</feature>
<organism evidence="10 11">
    <name type="scientific">Paenibacillus monticola</name>
    <dbReference type="NCBI Taxonomy" id="2666075"/>
    <lineage>
        <taxon>Bacteria</taxon>
        <taxon>Bacillati</taxon>
        <taxon>Bacillota</taxon>
        <taxon>Bacilli</taxon>
        <taxon>Bacillales</taxon>
        <taxon>Paenibacillaceae</taxon>
        <taxon>Paenibacillus</taxon>
    </lineage>
</organism>
<dbReference type="RefSeq" id="WP_154116775.1">
    <property type="nucleotide sequence ID" value="NZ_WJXB01000001.1"/>
</dbReference>
<keyword evidence="11" id="KW-1185">Reference proteome</keyword>
<dbReference type="SMART" id="SM01294">
    <property type="entry name" value="PKS_PP_betabranch"/>
    <property type="match status" value="1"/>
</dbReference>
<name>A0A7X2H1W7_9BACL</name>
<dbReference type="InterPro" id="IPR036291">
    <property type="entry name" value="NAD(P)-bd_dom_sf"/>
</dbReference>
<feature type="domain" description="Ketosynthase family 3 (KS3)" evidence="9">
    <location>
        <begin position="1335"/>
        <end position="1754"/>
    </location>
</feature>
<evidence type="ECO:0000256" key="4">
    <source>
        <dbReference type="ARBA" id="ARBA00022553"/>
    </source>
</evidence>
<feature type="compositionally biased region" description="Basic and acidic residues" evidence="7">
    <location>
        <begin position="1199"/>
        <end position="1213"/>
    </location>
</feature>
<dbReference type="GO" id="GO:0005886">
    <property type="term" value="C:plasma membrane"/>
    <property type="evidence" value="ECO:0007669"/>
    <property type="project" value="TreeGrafter"/>
</dbReference>
<evidence type="ECO:0000313" key="10">
    <source>
        <dbReference type="EMBL" id="MRN51868.1"/>
    </source>
</evidence>
<dbReference type="CDD" id="cd00833">
    <property type="entry name" value="PKS"/>
    <property type="match status" value="2"/>
</dbReference>
<dbReference type="GO" id="GO:0031177">
    <property type="term" value="F:phosphopantetheine binding"/>
    <property type="evidence" value="ECO:0007669"/>
    <property type="project" value="InterPro"/>
</dbReference>
<feature type="coiled-coil region" evidence="6">
    <location>
        <begin position="551"/>
        <end position="578"/>
    </location>
</feature>
<evidence type="ECO:0000259" key="9">
    <source>
        <dbReference type="PROSITE" id="PS52004"/>
    </source>
</evidence>
<dbReference type="PROSITE" id="PS00012">
    <property type="entry name" value="PHOSPHOPANTETHEINE"/>
    <property type="match status" value="1"/>
</dbReference>
<dbReference type="EMBL" id="WJXB01000001">
    <property type="protein sequence ID" value="MRN51868.1"/>
    <property type="molecule type" value="Genomic_DNA"/>
</dbReference>
<dbReference type="InterPro" id="IPR036736">
    <property type="entry name" value="ACP-like_sf"/>
</dbReference>